<evidence type="ECO:0000313" key="1">
    <source>
        <dbReference type="EMBL" id="GAA3887449.1"/>
    </source>
</evidence>
<sequence length="59" mass="6658">MAYLNFWLHMDDGYMWRWYCSEPDGTLVAISARSFSKLADAERAADAARTSIGNRNLAA</sequence>
<accession>A0ABP7KT99</accession>
<gene>
    <name evidence="1" type="ORF">GCM10022276_03140</name>
</gene>
<organism evidence="1 2">
    <name type="scientific">Sphingomonas limnosediminicola</name>
    <dbReference type="NCBI Taxonomy" id="940133"/>
    <lineage>
        <taxon>Bacteria</taxon>
        <taxon>Pseudomonadati</taxon>
        <taxon>Pseudomonadota</taxon>
        <taxon>Alphaproteobacteria</taxon>
        <taxon>Sphingomonadales</taxon>
        <taxon>Sphingomonadaceae</taxon>
        <taxon>Sphingomonas</taxon>
    </lineage>
</organism>
<dbReference type="Proteomes" id="UP001500827">
    <property type="component" value="Unassembled WGS sequence"/>
</dbReference>
<name>A0ABP7KT99_9SPHN</name>
<keyword evidence="2" id="KW-1185">Reference proteome</keyword>
<dbReference type="InterPro" id="IPR036913">
    <property type="entry name" value="YegP-like_sf"/>
</dbReference>
<dbReference type="SUPFAM" id="SSF160113">
    <property type="entry name" value="YegP-like"/>
    <property type="match status" value="1"/>
</dbReference>
<protein>
    <recommendedName>
        <fullName evidence="3">DUF1508 domain-containing protein</fullName>
    </recommendedName>
</protein>
<reference evidence="2" key="1">
    <citation type="journal article" date="2019" name="Int. J. Syst. Evol. Microbiol.">
        <title>The Global Catalogue of Microorganisms (GCM) 10K type strain sequencing project: providing services to taxonomists for standard genome sequencing and annotation.</title>
        <authorList>
            <consortium name="The Broad Institute Genomics Platform"/>
            <consortium name="The Broad Institute Genome Sequencing Center for Infectious Disease"/>
            <person name="Wu L."/>
            <person name="Ma J."/>
        </authorList>
    </citation>
    <scope>NUCLEOTIDE SEQUENCE [LARGE SCALE GENOMIC DNA]</scope>
    <source>
        <strain evidence="2">JCM 17543</strain>
    </source>
</reference>
<evidence type="ECO:0000313" key="2">
    <source>
        <dbReference type="Proteomes" id="UP001500827"/>
    </source>
</evidence>
<evidence type="ECO:0008006" key="3">
    <source>
        <dbReference type="Google" id="ProtNLM"/>
    </source>
</evidence>
<dbReference type="RefSeq" id="WP_344697943.1">
    <property type="nucleotide sequence ID" value="NZ_BAABBM010000001.1"/>
</dbReference>
<dbReference type="EMBL" id="BAABBM010000001">
    <property type="protein sequence ID" value="GAA3887449.1"/>
    <property type="molecule type" value="Genomic_DNA"/>
</dbReference>
<comment type="caution">
    <text evidence="1">The sequence shown here is derived from an EMBL/GenBank/DDBJ whole genome shotgun (WGS) entry which is preliminary data.</text>
</comment>
<proteinExistence type="predicted"/>